<gene>
    <name evidence="5" type="ORF">CLV88_103188</name>
</gene>
<dbReference type="GO" id="GO:0016020">
    <property type="term" value="C:membrane"/>
    <property type="evidence" value="ECO:0007669"/>
    <property type="project" value="TreeGrafter"/>
</dbReference>
<dbReference type="GO" id="GO:0051213">
    <property type="term" value="F:dioxygenase activity"/>
    <property type="evidence" value="ECO:0007669"/>
    <property type="project" value="UniProtKB-KW"/>
</dbReference>
<accession>A0A2P8FFQ8</accession>
<feature type="domain" description="Aspartyl/asparaginy/proline hydroxylase" evidence="4">
    <location>
        <begin position="56"/>
        <end position="212"/>
    </location>
</feature>
<evidence type="ECO:0000259" key="4">
    <source>
        <dbReference type="Pfam" id="PF05118"/>
    </source>
</evidence>
<sequence length="264" mass="30735">MMKATEPDRHAPETKADTRIGSSIMQGLIPIQGRMSLIPNDPFLERELFPFLDPLEENYKVILEELQELLKYRDEIPGFEEVSPDQGRIAKNKQWKTLFLYGFGQRVERNCELAPKTAALLEQVPKLRLAMFSIIEPRYHIPAHVGIGKGFLRCQLGLVVPKDTNGCRMRVADQIQTWKPGELFVFDDTYDHEVWNDTDEERIVLLFDFDRPMRWPGRFINWLMLTLVRLTSFYKVPKKNMDTFGSRFEERIKAAEKALEGGRS</sequence>
<evidence type="ECO:0000313" key="5">
    <source>
        <dbReference type="EMBL" id="PSL20541.1"/>
    </source>
</evidence>
<dbReference type="PANTHER" id="PTHR46332:SF5">
    <property type="entry name" value="ASPARTATE BETA-HYDROXYLASE DOMAIN CONTAINING 2"/>
    <property type="match status" value="1"/>
</dbReference>
<keyword evidence="3" id="KW-0560">Oxidoreductase</keyword>
<evidence type="ECO:0000256" key="1">
    <source>
        <dbReference type="ARBA" id="ARBA00007730"/>
    </source>
</evidence>
<keyword evidence="2" id="KW-0223">Dioxygenase</keyword>
<evidence type="ECO:0000256" key="2">
    <source>
        <dbReference type="ARBA" id="ARBA00022964"/>
    </source>
</evidence>
<dbReference type="Gene3D" id="2.60.120.330">
    <property type="entry name" value="B-lactam Antibiotic, Isopenicillin N Synthase, Chain"/>
    <property type="match status" value="1"/>
</dbReference>
<evidence type="ECO:0000313" key="6">
    <source>
        <dbReference type="Proteomes" id="UP000240418"/>
    </source>
</evidence>
<dbReference type="Pfam" id="PF05118">
    <property type="entry name" value="Asp_Arg_Hydrox"/>
    <property type="match status" value="1"/>
</dbReference>
<protein>
    <submittedName>
        <fullName evidence="5">Beta-hydroxylase</fullName>
    </submittedName>
</protein>
<name>A0A2P8FFQ8_9RHOB</name>
<dbReference type="InterPro" id="IPR051821">
    <property type="entry name" value="Asp/Asn_beta-hydroxylase"/>
</dbReference>
<evidence type="ECO:0000256" key="3">
    <source>
        <dbReference type="ARBA" id="ARBA00023002"/>
    </source>
</evidence>
<reference evidence="5 6" key="1">
    <citation type="submission" date="2018-03" db="EMBL/GenBank/DDBJ databases">
        <title>Genomic Encyclopedia of Archaeal and Bacterial Type Strains, Phase II (KMG-II): from individual species to whole genera.</title>
        <authorList>
            <person name="Goeker M."/>
        </authorList>
    </citation>
    <scope>NUCLEOTIDE SEQUENCE [LARGE SCALE GENOMIC DNA]</scope>
    <source>
        <strain evidence="5 6">DSM 100673</strain>
    </source>
</reference>
<dbReference type="OrthoDB" id="21665at2"/>
<dbReference type="PANTHER" id="PTHR46332">
    <property type="entry name" value="ASPARTATE BETA-HYDROXYLASE DOMAIN-CONTAINING PROTEIN 2"/>
    <property type="match status" value="1"/>
</dbReference>
<organism evidence="5 6">
    <name type="scientific">Shimia abyssi</name>
    <dbReference type="NCBI Taxonomy" id="1662395"/>
    <lineage>
        <taxon>Bacteria</taxon>
        <taxon>Pseudomonadati</taxon>
        <taxon>Pseudomonadota</taxon>
        <taxon>Alphaproteobacteria</taxon>
        <taxon>Rhodobacterales</taxon>
        <taxon>Roseobacteraceae</taxon>
    </lineage>
</organism>
<dbReference type="RefSeq" id="WP_106607757.1">
    <property type="nucleotide sequence ID" value="NZ_PYGJ01000003.1"/>
</dbReference>
<proteinExistence type="inferred from homology"/>
<dbReference type="AlphaFoldDB" id="A0A2P8FFQ8"/>
<comment type="caution">
    <text evidence="5">The sequence shown here is derived from an EMBL/GenBank/DDBJ whole genome shotgun (WGS) entry which is preliminary data.</text>
</comment>
<dbReference type="EMBL" id="PYGJ01000003">
    <property type="protein sequence ID" value="PSL20541.1"/>
    <property type="molecule type" value="Genomic_DNA"/>
</dbReference>
<dbReference type="Proteomes" id="UP000240418">
    <property type="component" value="Unassembled WGS sequence"/>
</dbReference>
<dbReference type="SUPFAM" id="SSF51197">
    <property type="entry name" value="Clavaminate synthase-like"/>
    <property type="match status" value="1"/>
</dbReference>
<keyword evidence="6" id="KW-1185">Reference proteome</keyword>
<dbReference type="InterPro" id="IPR027443">
    <property type="entry name" value="IPNS-like_sf"/>
</dbReference>
<dbReference type="InterPro" id="IPR007803">
    <property type="entry name" value="Asp/Arg/Pro-Hydrxlase"/>
</dbReference>
<comment type="similarity">
    <text evidence="1">Belongs to the aspartyl/asparaginyl beta-hydroxylase family.</text>
</comment>